<evidence type="ECO:0000259" key="6">
    <source>
        <dbReference type="Pfam" id="PF13396"/>
    </source>
</evidence>
<evidence type="ECO:0000256" key="4">
    <source>
        <dbReference type="ARBA" id="ARBA00022989"/>
    </source>
</evidence>
<dbReference type="Pfam" id="PF13396">
    <property type="entry name" value="PLDc_N"/>
    <property type="match status" value="1"/>
</dbReference>
<reference evidence="8" key="2">
    <citation type="submission" date="2015-05" db="EMBL/GenBank/DDBJ databases">
        <title>Complete genome sequence of Corynebacterium uterequi DSM 45634, isolated from the uterus of a maiden mare.</title>
        <authorList>
            <person name="Ruckert C."/>
            <person name="Albersmeier A."/>
            <person name="Winkler A."/>
            <person name="Tauch A."/>
        </authorList>
    </citation>
    <scope>NUCLEOTIDE SEQUENCE [LARGE SCALE GENOMIC DNA]</scope>
    <source>
        <strain evidence="8">DSM 45634</strain>
    </source>
</reference>
<dbReference type="KEGG" id="cut:CUTER_05625"/>
<evidence type="ECO:0000256" key="2">
    <source>
        <dbReference type="ARBA" id="ARBA00022475"/>
    </source>
</evidence>
<keyword evidence="3" id="KW-0812">Transmembrane</keyword>
<dbReference type="OrthoDB" id="5125307at2"/>
<dbReference type="RefSeq" id="WP_047259586.1">
    <property type="nucleotide sequence ID" value="NZ_CP011546.1"/>
</dbReference>
<evidence type="ECO:0000256" key="3">
    <source>
        <dbReference type="ARBA" id="ARBA00022692"/>
    </source>
</evidence>
<dbReference type="EMBL" id="CP011546">
    <property type="protein sequence ID" value="AKK11121.1"/>
    <property type="molecule type" value="Genomic_DNA"/>
</dbReference>
<dbReference type="GO" id="GO:0005886">
    <property type="term" value="C:plasma membrane"/>
    <property type="evidence" value="ECO:0007669"/>
    <property type="project" value="UniProtKB-SubCell"/>
</dbReference>
<accession>A0A0G3HCQ5</accession>
<name>A0A0G3HCQ5_9CORY</name>
<dbReference type="Proteomes" id="UP000035548">
    <property type="component" value="Chromosome"/>
</dbReference>
<dbReference type="STRING" id="1072256.CUTER_05625"/>
<dbReference type="InterPro" id="IPR027379">
    <property type="entry name" value="CLS_N"/>
</dbReference>
<protein>
    <submittedName>
        <fullName evidence="7">Phospholipase_D-nuclease N-terminal</fullName>
    </submittedName>
</protein>
<gene>
    <name evidence="7" type="ORF">CUTER_05625</name>
</gene>
<comment type="subcellular location">
    <subcellularLocation>
        <location evidence="1">Cell membrane</location>
        <topology evidence="1">Multi-pass membrane protein</topology>
    </subcellularLocation>
</comment>
<keyword evidence="4" id="KW-1133">Transmembrane helix</keyword>
<organism evidence="7 8">
    <name type="scientific">Corynebacterium uterequi</name>
    <dbReference type="NCBI Taxonomy" id="1072256"/>
    <lineage>
        <taxon>Bacteria</taxon>
        <taxon>Bacillati</taxon>
        <taxon>Actinomycetota</taxon>
        <taxon>Actinomycetes</taxon>
        <taxon>Mycobacteriales</taxon>
        <taxon>Corynebacteriaceae</taxon>
        <taxon>Corynebacterium</taxon>
    </lineage>
</organism>
<dbReference type="AlphaFoldDB" id="A0A0G3HCQ5"/>
<dbReference type="PATRIC" id="fig|1072256.5.peg.1114"/>
<reference evidence="7 8" key="1">
    <citation type="journal article" date="2015" name="Genome Announc.">
        <title>Virulence Factor Genes Detected in the Complete Genome Sequence of Corynebacterium uterequi DSM 45634, Isolated from the Uterus of a Maiden Mare.</title>
        <authorList>
            <person name="Ruckert C."/>
            <person name="Kriete M."/>
            <person name="Jaenicke S."/>
            <person name="Winkler A."/>
            <person name="Tauch A."/>
        </authorList>
    </citation>
    <scope>NUCLEOTIDE SEQUENCE [LARGE SCALE GENOMIC DNA]</scope>
    <source>
        <strain evidence="7 8">DSM 45634</strain>
    </source>
</reference>
<evidence type="ECO:0000256" key="5">
    <source>
        <dbReference type="ARBA" id="ARBA00023136"/>
    </source>
</evidence>
<keyword evidence="5" id="KW-0472">Membrane</keyword>
<proteinExistence type="predicted"/>
<evidence type="ECO:0000313" key="8">
    <source>
        <dbReference type="Proteomes" id="UP000035548"/>
    </source>
</evidence>
<evidence type="ECO:0000313" key="7">
    <source>
        <dbReference type="EMBL" id="AKK11121.1"/>
    </source>
</evidence>
<feature type="domain" description="Cardiolipin synthase N-terminal" evidence="6">
    <location>
        <begin position="35"/>
        <end position="73"/>
    </location>
</feature>
<keyword evidence="8" id="KW-1185">Reference proteome</keyword>
<evidence type="ECO:0000256" key="1">
    <source>
        <dbReference type="ARBA" id="ARBA00004651"/>
    </source>
</evidence>
<keyword evidence="2" id="KW-1003">Cell membrane</keyword>
<sequence>MKPTQVRSEFNDLPTAARAVIVGAGAAELAFKALAIKDLARRPVARVRGPKWAWMAAQLVNGFGPAAYFLLGRSSSRPRR</sequence>